<feature type="domain" description="Glycosyl transferase family 1" evidence="2">
    <location>
        <begin position="187"/>
        <end position="339"/>
    </location>
</feature>
<dbReference type="GO" id="GO:0016757">
    <property type="term" value="F:glycosyltransferase activity"/>
    <property type="evidence" value="ECO:0007669"/>
    <property type="project" value="InterPro"/>
</dbReference>
<dbReference type="CDD" id="cd03794">
    <property type="entry name" value="GT4_WbuB-like"/>
    <property type="match status" value="1"/>
</dbReference>
<dbReference type="AlphaFoldDB" id="A0A0U2UQ54"/>
<dbReference type="PATRIC" id="fig|162209.4.peg.4076"/>
<name>A0A0U2UQ54_9BACL</name>
<dbReference type="PANTHER" id="PTHR46401:SF2">
    <property type="entry name" value="GLYCOSYLTRANSFERASE WBBK-RELATED"/>
    <property type="match status" value="1"/>
</dbReference>
<evidence type="ECO:0000256" key="1">
    <source>
        <dbReference type="ARBA" id="ARBA00022679"/>
    </source>
</evidence>
<reference evidence="4 5" key="2">
    <citation type="journal article" date="2016" name="Genome Announc.">
        <title>Complete Genome Sequences of Two Interactive Moderate Thermophiles, Paenibacillus napthalenovorans 32O-Y and Paenibacillus sp. 32O-W.</title>
        <authorList>
            <person name="Butler R.R.III."/>
            <person name="Wang J."/>
            <person name="Stark B.C."/>
            <person name="Pombert J.F."/>
        </authorList>
    </citation>
    <scope>NUCLEOTIDE SEQUENCE [LARGE SCALE GENOMIC DNA]</scope>
    <source>
        <strain evidence="4 5">32O-Y</strain>
    </source>
</reference>
<dbReference type="SUPFAM" id="SSF53756">
    <property type="entry name" value="UDP-Glycosyltransferase/glycogen phosphorylase"/>
    <property type="match status" value="1"/>
</dbReference>
<proteinExistence type="predicted"/>
<reference evidence="5" key="1">
    <citation type="submission" date="2015-12" db="EMBL/GenBank/DDBJ databases">
        <title>Complete genome sequences of two moderately thermophilic Paenibacillus species.</title>
        <authorList>
            <person name="Butler R.III."/>
            <person name="Wang J."/>
            <person name="Stark B.C."/>
            <person name="Pombert J.-F."/>
        </authorList>
    </citation>
    <scope>NUCLEOTIDE SEQUENCE [LARGE SCALE GENOMIC DNA]</scope>
    <source>
        <strain evidence="5">32O-Y</strain>
    </source>
</reference>
<dbReference type="Proteomes" id="UP000061660">
    <property type="component" value="Chromosome"/>
</dbReference>
<dbReference type="KEGG" id="pnp:IJ22_38300"/>
<dbReference type="RefSeq" id="WP_062409900.1">
    <property type="nucleotide sequence ID" value="NZ_CP013652.1"/>
</dbReference>
<dbReference type="PANTHER" id="PTHR46401">
    <property type="entry name" value="GLYCOSYLTRANSFERASE WBBK-RELATED"/>
    <property type="match status" value="1"/>
</dbReference>
<dbReference type="OrthoDB" id="9813214at2"/>
<feature type="domain" description="Glycosyltransferase subfamily 4-like N-terminal" evidence="3">
    <location>
        <begin position="24"/>
        <end position="162"/>
    </location>
</feature>
<keyword evidence="5" id="KW-1185">Reference proteome</keyword>
<evidence type="ECO:0000259" key="2">
    <source>
        <dbReference type="Pfam" id="PF00534"/>
    </source>
</evidence>
<sequence>MKVCHFTSVHSPLDVRIYLKECVSLAKAGFETHLVVTGYKNVESQGVHIHSVEKKASRLKRMLITSWRVYRQAKKLEASVYHFHDPELLPYALLLSLQGKHVIYDVHEDVPRDIMSKEWIPKPIRKAVAFIAETIENFIAKRCVVIGATPAITARFQKLGCKAVNVNNYPILSELFPTIQEWSIKCKQVCYVGGINQVRGIDQMVEAAYEAGVRLVLAGLFTNDEHRKQLSQSPKWNNVKELGQIDRQGIKELYDDSIAGLVVLQPIDSFKESLPIKMFEYMSAGIPVIASDFKLWKTIIEGNHCGICVDPSDVKAIADAINWFKEHPKEAEQMGKNGRLAIEQQYNWEIESKKLIELYKGLENENLDF</sequence>
<dbReference type="Gene3D" id="3.40.50.2000">
    <property type="entry name" value="Glycogen Phosphorylase B"/>
    <property type="match status" value="2"/>
</dbReference>
<dbReference type="STRING" id="162209.IJ22_38300"/>
<dbReference type="InterPro" id="IPR028098">
    <property type="entry name" value="Glyco_trans_4-like_N"/>
</dbReference>
<evidence type="ECO:0000259" key="3">
    <source>
        <dbReference type="Pfam" id="PF13439"/>
    </source>
</evidence>
<dbReference type="EMBL" id="CP013652">
    <property type="protein sequence ID" value="ALS24161.1"/>
    <property type="molecule type" value="Genomic_DNA"/>
</dbReference>
<evidence type="ECO:0000313" key="5">
    <source>
        <dbReference type="Proteomes" id="UP000061660"/>
    </source>
</evidence>
<organism evidence="4 5">
    <name type="scientific">Paenibacillus naphthalenovorans</name>
    <dbReference type="NCBI Taxonomy" id="162209"/>
    <lineage>
        <taxon>Bacteria</taxon>
        <taxon>Bacillati</taxon>
        <taxon>Bacillota</taxon>
        <taxon>Bacilli</taxon>
        <taxon>Bacillales</taxon>
        <taxon>Paenibacillaceae</taxon>
        <taxon>Paenibacillus</taxon>
    </lineage>
</organism>
<dbReference type="Pfam" id="PF00534">
    <property type="entry name" value="Glycos_transf_1"/>
    <property type="match status" value="1"/>
</dbReference>
<protein>
    <submittedName>
        <fullName evidence="4">Family 1 glycosyl transferase</fullName>
    </submittedName>
</protein>
<evidence type="ECO:0000313" key="4">
    <source>
        <dbReference type="EMBL" id="ALS24161.1"/>
    </source>
</evidence>
<dbReference type="GO" id="GO:0009103">
    <property type="term" value="P:lipopolysaccharide biosynthetic process"/>
    <property type="evidence" value="ECO:0007669"/>
    <property type="project" value="TreeGrafter"/>
</dbReference>
<accession>A0A0U2UQ54</accession>
<gene>
    <name evidence="4" type="ORF">IJ22_38300</name>
</gene>
<keyword evidence="1 4" id="KW-0808">Transferase</keyword>
<dbReference type="Pfam" id="PF13439">
    <property type="entry name" value="Glyco_transf_4"/>
    <property type="match status" value="1"/>
</dbReference>
<dbReference type="InterPro" id="IPR001296">
    <property type="entry name" value="Glyco_trans_1"/>
</dbReference>